<feature type="transmembrane region" description="Helical" evidence="2">
    <location>
        <begin position="12"/>
        <end position="30"/>
    </location>
</feature>
<comment type="caution">
    <text evidence="4">The sequence shown here is derived from an EMBL/GenBank/DDBJ whole genome shotgun (WGS) entry which is preliminary data.</text>
</comment>
<evidence type="ECO:0000256" key="2">
    <source>
        <dbReference type="SAM" id="Phobius"/>
    </source>
</evidence>
<keyword evidence="2" id="KW-1133">Transmembrane helix</keyword>
<evidence type="ECO:0000313" key="3">
    <source>
        <dbReference type="EMBL" id="TFU17195.1"/>
    </source>
</evidence>
<gene>
    <name evidence="3" type="ORF">E0489_04160</name>
    <name evidence="4" type="ORF">E0687_04005</name>
</gene>
<feature type="compositionally biased region" description="Pro residues" evidence="1">
    <location>
        <begin position="84"/>
        <end position="95"/>
    </location>
</feature>
<dbReference type="EMBL" id="SJZF01000005">
    <property type="protein sequence ID" value="TFU26897.1"/>
    <property type="molecule type" value="Genomic_DNA"/>
</dbReference>
<dbReference type="AlphaFoldDB" id="A0A4Y9EZE7"/>
<dbReference type="Proteomes" id="UP000297244">
    <property type="component" value="Unassembled WGS sequence"/>
</dbReference>
<proteinExistence type="predicted"/>
<protein>
    <submittedName>
        <fullName evidence="4">Uncharacterized protein</fullName>
    </submittedName>
</protein>
<keyword evidence="2" id="KW-0812">Transmembrane</keyword>
<dbReference type="Proteomes" id="UP000297668">
    <property type="component" value="Unassembled WGS sequence"/>
</dbReference>
<accession>A0A4Y9EZE7</accession>
<name>A0A4Y9EZE7_9DEIN</name>
<reference evidence="5 6" key="1">
    <citation type="submission" date="2019-03" db="EMBL/GenBank/DDBJ databases">
        <title>Thermus tengchongensis species for the arsenic transformation mechanism.</title>
        <authorList>
            <person name="Yuan G.C."/>
        </authorList>
    </citation>
    <scope>NUCLEOTIDE SEQUENCE [LARGE SCALE GENOMIC DNA]</scope>
    <source>
        <strain evidence="4 6">15W</strain>
        <strain evidence="3 5">15Y</strain>
    </source>
</reference>
<dbReference type="EMBL" id="SKBL01000003">
    <property type="protein sequence ID" value="TFU17195.1"/>
    <property type="molecule type" value="Genomic_DNA"/>
</dbReference>
<evidence type="ECO:0000313" key="6">
    <source>
        <dbReference type="Proteomes" id="UP000297668"/>
    </source>
</evidence>
<evidence type="ECO:0000313" key="5">
    <source>
        <dbReference type="Proteomes" id="UP000297244"/>
    </source>
</evidence>
<feature type="region of interest" description="Disordered" evidence="1">
    <location>
        <begin position="68"/>
        <end position="110"/>
    </location>
</feature>
<feature type="compositionally biased region" description="Low complexity" evidence="1">
    <location>
        <begin position="100"/>
        <end position="110"/>
    </location>
</feature>
<organism evidence="4 6">
    <name type="scientific">Thermus tengchongensis</name>
    <dbReference type="NCBI Taxonomy" id="1214928"/>
    <lineage>
        <taxon>Bacteria</taxon>
        <taxon>Thermotogati</taxon>
        <taxon>Deinococcota</taxon>
        <taxon>Deinococci</taxon>
        <taxon>Thermales</taxon>
        <taxon>Thermaceae</taxon>
        <taxon>Thermus</taxon>
    </lineage>
</organism>
<evidence type="ECO:0000256" key="1">
    <source>
        <dbReference type="SAM" id="MobiDB-lite"/>
    </source>
</evidence>
<evidence type="ECO:0000313" key="4">
    <source>
        <dbReference type="EMBL" id="TFU26897.1"/>
    </source>
</evidence>
<keyword evidence="2" id="KW-0472">Membrane</keyword>
<keyword evidence="5" id="KW-1185">Reference proteome</keyword>
<sequence>MGPKLGLRALYFFLNLAALVLVLLGVGLLFTPRRGYGLPYPHAKLAPSAKAKAACSWPLWGPRRGASHDGVLKASHGPQGRFPGGPPATPAPPGRRGPGRRFPQAGAWPP</sequence>